<evidence type="ECO:0000313" key="2">
    <source>
        <dbReference type="Proteomes" id="UP000199077"/>
    </source>
</evidence>
<dbReference type="STRING" id="443156.SAMN04489867_0224"/>
<dbReference type="AlphaFoldDB" id="A0A1H0L8E2"/>
<dbReference type="OrthoDB" id="4870568at2"/>
<reference evidence="2" key="1">
    <citation type="submission" date="2016-10" db="EMBL/GenBank/DDBJ databases">
        <authorList>
            <person name="Varghese N."/>
            <person name="Submissions S."/>
        </authorList>
    </citation>
    <scope>NUCLEOTIDE SEQUENCE [LARGE SCALE GENOMIC DNA]</scope>
    <source>
        <strain evidence="2">DSM 22329</strain>
    </source>
</reference>
<evidence type="ECO:0000313" key="1">
    <source>
        <dbReference type="EMBL" id="SDO64487.1"/>
    </source>
</evidence>
<sequence>MKAITTIFESMLGKDDSLVWTPADGPTKAFADSGWEWRLGEAERGWEWRA</sequence>
<gene>
    <name evidence="1" type="ORF">SAMN04489867_0224</name>
</gene>
<keyword evidence="2" id="KW-1185">Reference proteome</keyword>
<dbReference type="Proteomes" id="UP000199077">
    <property type="component" value="Chromosome I"/>
</dbReference>
<protein>
    <submittedName>
        <fullName evidence="1">Uncharacterized protein</fullName>
    </submittedName>
</protein>
<accession>A0A1H0L8E2</accession>
<organism evidence="1 2">
    <name type="scientific">Pedococcus dokdonensis</name>
    <dbReference type="NCBI Taxonomy" id="443156"/>
    <lineage>
        <taxon>Bacteria</taxon>
        <taxon>Bacillati</taxon>
        <taxon>Actinomycetota</taxon>
        <taxon>Actinomycetes</taxon>
        <taxon>Micrococcales</taxon>
        <taxon>Intrasporangiaceae</taxon>
        <taxon>Pedococcus</taxon>
    </lineage>
</organism>
<proteinExistence type="predicted"/>
<dbReference type="EMBL" id="LT629711">
    <property type="protein sequence ID" value="SDO64487.1"/>
    <property type="molecule type" value="Genomic_DNA"/>
</dbReference>
<dbReference type="RefSeq" id="WP_157692845.1">
    <property type="nucleotide sequence ID" value="NZ_LT629711.1"/>
</dbReference>
<name>A0A1H0L8E2_9MICO</name>